<gene>
    <name evidence="4" type="ORF">LITE_LOCUS15332</name>
</gene>
<evidence type="ECO:0000313" key="5">
    <source>
        <dbReference type="Proteomes" id="UP001154282"/>
    </source>
</evidence>
<evidence type="ECO:0000259" key="3">
    <source>
        <dbReference type="Pfam" id="PF23598"/>
    </source>
</evidence>
<keyword evidence="1" id="KW-0677">Repeat</keyword>
<dbReference type="EMBL" id="CAMGYJ010000005">
    <property type="protein sequence ID" value="CAI0411881.1"/>
    <property type="molecule type" value="Genomic_DNA"/>
</dbReference>
<name>A0AAV0JTG0_9ROSI</name>
<dbReference type="InterPro" id="IPR058192">
    <property type="entry name" value="WHD_ROQ1-like"/>
</dbReference>
<dbReference type="SUPFAM" id="SSF52058">
    <property type="entry name" value="L domain-like"/>
    <property type="match status" value="2"/>
</dbReference>
<dbReference type="PANTHER" id="PTHR11017:SF570">
    <property type="entry name" value="DISEASE RESISTANCE PROTEIN (TIR-NBS CLASS)-RELATED"/>
    <property type="match status" value="1"/>
</dbReference>
<dbReference type="InterPro" id="IPR032675">
    <property type="entry name" value="LRR_dom_sf"/>
</dbReference>
<dbReference type="Proteomes" id="UP001154282">
    <property type="component" value="Unassembled WGS sequence"/>
</dbReference>
<dbReference type="InterPro" id="IPR055414">
    <property type="entry name" value="LRR_R13L4/SHOC2-like"/>
</dbReference>
<evidence type="ECO:0000259" key="2">
    <source>
        <dbReference type="Pfam" id="PF23282"/>
    </source>
</evidence>
<organism evidence="4 5">
    <name type="scientific">Linum tenue</name>
    <dbReference type="NCBI Taxonomy" id="586396"/>
    <lineage>
        <taxon>Eukaryota</taxon>
        <taxon>Viridiplantae</taxon>
        <taxon>Streptophyta</taxon>
        <taxon>Embryophyta</taxon>
        <taxon>Tracheophyta</taxon>
        <taxon>Spermatophyta</taxon>
        <taxon>Magnoliopsida</taxon>
        <taxon>eudicotyledons</taxon>
        <taxon>Gunneridae</taxon>
        <taxon>Pentapetalae</taxon>
        <taxon>rosids</taxon>
        <taxon>fabids</taxon>
        <taxon>Malpighiales</taxon>
        <taxon>Linaceae</taxon>
        <taxon>Linum</taxon>
    </lineage>
</organism>
<dbReference type="Gene3D" id="3.80.10.10">
    <property type="entry name" value="Ribonuclease Inhibitor"/>
    <property type="match status" value="3"/>
</dbReference>
<dbReference type="PANTHER" id="PTHR11017">
    <property type="entry name" value="LEUCINE-RICH REPEAT-CONTAINING PROTEIN"/>
    <property type="match status" value="1"/>
</dbReference>
<proteinExistence type="predicted"/>
<dbReference type="AlphaFoldDB" id="A0AAV0JTG0"/>
<keyword evidence="5" id="KW-1185">Reference proteome</keyword>
<evidence type="ECO:0000313" key="4">
    <source>
        <dbReference type="EMBL" id="CAI0411881.1"/>
    </source>
</evidence>
<dbReference type="Pfam" id="PF23598">
    <property type="entry name" value="LRR_14"/>
    <property type="match status" value="2"/>
</dbReference>
<reference evidence="4" key="1">
    <citation type="submission" date="2022-08" db="EMBL/GenBank/DDBJ databases">
        <authorList>
            <person name="Gutierrez-Valencia J."/>
        </authorList>
    </citation>
    <scope>NUCLEOTIDE SEQUENCE</scope>
</reference>
<dbReference type="InterPro" id="IPR044974">
    <property type="entry name" value="Disease_R_plants"/>
</dbReference>
<protein>
    <submittedName>
        <fullName evidence="4">Uncharacterized protein</fullName>
    </submittedName>
</protein>
<dbReference type="GO" id="GO:0006952">
    <property type="term" value="P:defense response"/>
    <property type="evidence" value="ECO:0007669"/>
    <property type="project" value="InterPro"/>
</dbReference>
<feature type="domain" description="Disease resistance R13L4/SHOC-2-like LRR" evidence="3">
    <location>
        <begin position="177"/>
        <end position="401"/>
    </location>
</feature>
<comment type="caution">
    <text evidence="4">The sequence shown here is derived from an EMBL/GenBank/DDBJ whole genome shotgun (WGS) entry which is preliminary data.</text>
</comment>
<sequence length="629" mass="70781">MWSDCKFYPESGVSNLILKSLIKVDMRNRFWMHDHIRDLGRAIVREENSQQPWKRSRIWSNEDALNMLENGQGNDKVEVLRINTIDRDYLKLTEKEFRNLSGIRFLQVTNERMTGDFSNILPNVRWLKLDHCGSIPYDINVKKVVILDIVRSCIRDDWRGWKRVKEGMKLKVVNLWGCNELVKAPDLSSCGRLEVIKFEHCTEMRGEMHISSFNNLILLRLVGSKITKLKGDIGMIKDLKEIDTSNLKELPAGIGNLSSLEILSLRSSSPVEVPALPTSLKKLAHSSPKVPNLLELKELEELCFQYCLAEIPGDIWLHLTKLKSLMINYSHIRSLLLQVESAAEGSSTSSDGIISLVVLACSKLETLPNLANLSNLTELRLQCFLVDEIRGLGQLRNLKEFTILDARYLKSLDGLQNLVLLQRLTVSNCDALDKLPSLCNLTKLDALAVLDCRVLFEIQGLDASMGESSLTDLELIDCASIVRLPDLSELKHLKALDISGCTQLAEIMGLESLELLQVLEMSRCKSIDKLPDLSRLEHLRILNITECTELTEVMGVERLESLEVLLMSGCKSIKELPDISGLKNLKKLDVRECSQLTRVTGLYNLNSLQVLGLQDSTSASGSMDPFASL</sequence>
<dbReference type="Pfam" id="PF23282">
    <property type="entry name" value="WHD_ROQ1"/>
    <property type="match status" value="1"/>
</dbReference>
<feature type="domain" description="Disease resistance R13L4/SHOC-2-like LRR" evidence="3">
    <location>
        <begin position="506"/>
        <end position="620"/>
    </location>
</feature>
<evidence type="ECO:0000256" key="1">
    <source>
        <dbReference type="ARBA" id="ARBA00022737"/>
    </source>
</evidence>
<accession>A0AAV0JTG0</accession>
<feature type="domain" description="Disease resistance protein Roq1-like winged-helix" evidence="2">
    <location>
        <begin position="3"/>
        <end position="47"/>
    </location>
</feature>